<dbReference type="InterPro" id="IPR050546">
    <property type="entry name" value="Glycosyl_Hydrlase_16"/>
</dbReference>
<comment type="caution">
    <text evidence="4">The sequence shown here is derived from an EMBL/GenBank/DDBJ whole genome shotgun (WGS) entry which is preliminary data.</text>
</comment>
<feature type="signal peptide" evidence="2">
    <location>
        <begin position="1"/>
        <end position="22"/>
    </location>
</feature>
<dbReference type="Proteomes" id="UP000663852">
    <property type="component" value="Unassembled WGS sequence"/>
</dbReference>
<evidence type="ECO:0000256" key="2">
    <source>
        <dbReference type="SAM" id="SignalP"/>
    </source>
</evidence>
<dbReference type="AlphaFoldDB" id="A0A814VMY8"/>
<dbReference type="InterPro" id="IPR013320">
    <property type="entry name" value="ConA-like_dom_sf"/>
</dbReference>
<dbReference type="Gene3D" id="2.60.120.200">
    <property type="match status" value="2"/>
</dbReference>
<evidence type="ECO:0000259" key="3">
    <source>
        <dbReference type="PROSITE" id="PS51762"/>
    </source>
</evidence>
<sequence length="321" mass="36875">MLHFIVFFLFIVIFNNVYFVVGWDPSNFTFNPGQDYELVFQDDFENVGPVKAFINGKPAYAPNPKNWAPIVGMHIDGGLQNFTNSIFNAYVQDGKFTLVALKEGLTSGMYASKNLQEFTFGIWAAKIQLPYGKGIWPAWWLLGNADKYKLKWPTCGENDILEMVGYANKYKLGWPTCGENDILEMVGGNNVSVNLTDQYAHGTVHWNNQSNMMKPVFNKQIHQQWKTPDDSMLHNHSLVYWTEWTSEQITIGVNEFIYSRINTTNLPESINPVWAFSGKWPFYMIINIGIGGEWPGPPDNTTVWPQLMVTDWIRVYQKKIE</sequence>
<organism evidence="4 5">
    <name type="scientific">Adineta ricciae</name>
    <name type="common">Rotifer</name>
    <dbReference type="NCBI Taxonomy" id="249248"/>
    <lineage>
        <taxon>Eukaryota</taxon>
        <taxon>Metazoa</taxon>
        <taxon>Spiralia</taxon>
        <taxon>Gnathifera</taxon>
        <taxon>Rotifera</taxon>
        <taxon>Eurotatoria</taxon>
        <taxon>Bdelloidea</taxon>
        <taxon>Adinetida</taxon>
        <taxon>Adinetidae</taxon>
        <taxon>Adineta</taxon>
    </lineage>
</organism>
<dbReference type="CDD" id="cd08023">
    <property type="entry name" value="GH16_laminarinase_like"/>
    <property type="match status" value="1"/>
</dbReference>
<accession>A0A814VMY8</accession>
<dbReference type="OrthoDB" id="4781at2759"/>
<dbReference type="PROSITE" id="PS51762">
    <property type="entry name" value="GH16_2"/>
    <property type="match status" value="1"/>
</dbReference>
<dbReference type="InterPro" id="IPR000757">
    <property type="entry name" value="Beta-glucanase-like"/>
</dbReference>
<dbReference type="PANTHER" id="PTHR10963:SF55">
    <property type="entry name" value="GLYCOSIDE HYDROLASE FAMILY 16 PROTEIN"/>
    <property type="match status" value="1"/>
</dbReference>
<dbReference type="Pfam" id="PF26113">
    <property type="entry name" value="GH16_XgeA"/>
    <property type="match status" value="1"/>
</dbReference>
<protein>
    <recommendedName>
        <fullName evidence="3">GH16 domain-containing protein</fullName>
    </recommendedName>
</protein>
<dbReference type="GO" id="GO:0005975">
    <property type="term" value="P:carbohydrate metabolic process"/>
    <property type="evidence" value="ECO:0007669"/>
    <property type="project" value="InterPro"/>
</dbReference>
<dbReference type="EMBL" id="CAJNOJ010000144">
    <property type="protein sequence ID" value="CAF1193161.1"/>
    <property type="molecule type" value="Genomic_DNA"/>
</dbReference>
<name>A0A814VMY8_ADIRI</name>
<gene>
    <name evidence="4" type="ORF">EDS130_LOCUS24930</name>
</gene>
<dbReference type="PANTHER" id="PTHR10963">
    <property type="entry name" value="GLYCOSYL HYDROLASE-RELATED"/>
    <property type="match status" value="1"/>
</dbReference>
<evidence type="ECO:0000313" key="5">
    <source>
        <dbReference type="Proteomes" id="UP000663852"/>
    </source>
</evidence>
<keyword evidence="2" id="KW-0732">Signal</keyword>
<proteinExistence type="inferred from homology"/>
<comment type="similarity">
    <text evidence="1">Belongs to the glycosyl hydrolase 16 family.</text>
</comment>
<dbReference type="SUPFAM" id="SSF49899">
    <property type="entry name" value="Concanavalin A-like lectins/glucanases"/>
    <property type="match status" value="2"/>
</dbReference>
<reference evidence="4" key="1">
    <citation type="submission" date="2021-02" db="EMBL/GenBank/DDBJ databases">
        <authorList>
            <person name="Nowell W R."/>
        </authorList>
    </citation>
    <scope>NUCLEOTIDE SEQUENCE</scope>
</reference>
<evidence type="ECO:0000313" key="4">
    <source>
        <dbReference type="EMBL" id="CAF1193161.1"/>
    </source>
</evidence>
<feature type="chain" id="PRO_5032370380" description="GH16 domain-containing protein" evidence="2">
    <location>
        <begin position="23"/>
        <end position="321"/>
    </location>
</feature>
<dbReference type="GO" id="GO:0004553">
    <property type="term" value="F:hydrolase activity, hydrolyzing O-glycosyl compounds"/>
    <property type="evidence" value="ECO:0007669"/>
    <property type="project" value="InterPro"/>
</dbReference>
<evidence type="ECO:0000256" key="1">
    <source>
        <dbReference type="ARBA" id="ARBA00006865"/>
    </source>
</evidence>
<feature type="domain" description="GH16" evidence="3">
    <location>
        <begin position="24"/>
        <end position="321"/>
    </location>
</feature>